<dbReference type="Proteomes" id="UP001144256">
    <property type="component" value="Unassembled WGS sequence"/>
</dbReference>
<evidence type="ECO:0000259" key="2">
    <source>
        <dbReference type="Pfam" id="PF05569"/>
    </source>
</evidence>
<feature type="domain" description="Peptidase M56" evidence="2">
    <location>
        <begin position="12"/>
        <end position="327"/>
    </location>
</feature>
<evidence type="ECO:0000256" key="1">
    <source>
        <dbReference type="SAM" id="Phobius"/>
    </source>
</evidence>
<feature type="transmembrane region" description="Helical" evidence="1">
    <location>
        <begin position="133"/>
        <end position="154"/>
    </location>
</feature>
<evidence type="ECO:0000313" key="4">
    <source>
        <dbReference type="Proteomes" id="UP001144256"/>
    </source>
</evidence>
<keyword evidence="1" id="KW-0472">Membrane</keyword>
<keyword evidence="4" id="KW-1185">Reference proteome</keyword>
<protein>
    <recommendedName>
        <fullName evidence="2">Peptidase M56 domain-containing protein</fullName>
    </recommendedName>
</protein>
<dbReference type="EMBL" id="BRLB01000001">
    <property type="protein sequence ID" value="GKX27547.1"/>
    <property type="molecule type" value="Genomic_DNA"/>
</dbReference>
<evidence type="ECO:0000313" key="3">
    <source>
        <dbReference type="EMBL" id="GKX27547.1"/>
    </source>
</evidence>
<feature type="transmembrane region" description="Helical" evidence="1">
    <location>
        <begin position="44"/>
        <end position="68"/>
    </location>
</feature>
<feature type="transmembrane region" description="Helical" evidence="1">
    <location>
        <begin position="12"/>
        <end position="32"/>
    </location>
</feature>
<dbReference type="InterPro" id="IPR008756">
    <property type="entry name" value="Peptidase_M56"/>
</dbReference>
<comment type="caution">
    <text evidence="3">The sequence shown here is derived from an EMBL/GenBank/DDBJ whole genome shotgun (WGS) entry which is preliminary data.</text>
</comment>
<dbReference type="CDD" id="cd07341">
    <property type="entry name" value="M56_BlaR1_MecR1_like"/>
    <property type="match status" value="1"/>
</dbReference>
<dbReference type="InterPro" id="IPR052173">
    <property type="entry name" value="Beta-lactam_resp_regulator"/>
</dbReference>
<dbReference type="Pfam" id="PF05569">
    <property type="entry name" value="Peptidase_M56"/>
    <property type="match status" value="1"/>
</dbReference>
<keyword evidence="1" id="KW-1133">Transmembrane helix</keyword>
<reference evidence="3" key="1">
    <citation type="submission" date="2022-06" db="EMBL/GenBank/DDBJ databases">
        <title>Vallitalea longa sp. nov., an anaerobic bacterium isolated from marine sediment.</title>
        <authorList>
            <person name="Hirano S."/>
            <person name="Terahara T."/>
            <person name="Mori K."/>
            <person name="Hamada M."/>
            <person name="Matsumoto R."/>
            <person name="Kobayashi T."/>
        </authorList>
    </citation>
    <scope>NUCLEOTIDE SEQUENCE</scope>
    <source>
        <strain evidence="3">SH18-1</strain>
    </source>
</reference>
<name>A0A9W5Y716_9FIRM</name>
<keyword evidence="1" id="KW-0812">Transmembrane</keyword>
<sequence>MSIINKIFENVLFTSFTSTLIALILLLIRYFFKSKINMRLNQVLLSVIILKFCLVIVPESSISIFNLLPQFNTENTISESLTIIPESIESQQNPRYSIEKHTHSDYNKELEENTYDANDNVGTRNVAISMKDILSVIWLSGFLIILIGACILQWRFNNRLKLCMEIDNNNVLNIVDKCKTTLGVKRDVKLYMENRFKSPFIIGFFTPRIYIPEQLIKIETEDLEHIIMHEVAHYKRKDSIYNILSIIAISINWFNPLIWKMSSIIRSDIELACDSYVLDKLGEDNAVSYGKSMLAVARIIITGNKQLGLACYFSNSKKQLERRITMISKFKENTYKFTAATLSAALLFGGVVFTNPVKAKQQDPQLKYVNEDGKDLIENILNTTGYKTYTSLDRLLEDVDFNIMIPEYIPQDDYRLCSYAFMPQENKVKLHYSNRNNGKGFWFVVNISPTDPEEFLAKKDTIVDKQSKIIGGIKGEVITTSGPYIYKNFVFKKDGINYVIEYKKIYKDSNEVHGELPLSEVEKMIKSLKSPEEIETDKFVDSDAVKYIYNLKDMKKARDMIGFDFKLPMDTYFGDYSNITYDEDMKYISYNCSGDFNIDQRPVAPYYYDQFVKYGKFEMADAEKPWFDKMEGKWENINGRKVLKEIDSYELEEGQTEPDKNIDYTWYDNDIYYSIGYYVPEGKEVSIDIENVMKHLMDSKSFDEIIQDEK</sequence>
<dbReference type="AlphaFoldDB" id="A0A9W5Y716"/>
<proteinExistence type="predicted"/>
<organism evidence="3 4">
    <name type="scientific">Vallitalea longa</name>
    <dbReference type="NCBI Taxonomy" id="2936439"/>
    <lineage>
        <taxon>Bacteria</taxon>
        <taxon>Bacillati</taxon>
        <taxon>Bacillota</taxon>
        <taxon>Clostridia</taxon>
        <taxon>Lachnospirales</taxon>
        <taxon>Vallitaleaceae</taxon>
        <taxon>Vallitalea</taxon>
    </lineage>
</organism>
<gene>
    <name evidence="3" type="ORF">SH1V18_00270</name>
</gene>
<dbReference type="RefSeq" id="WP_281810947.1">
    <property type="nucleotide sequence ID" value="NZ_BRLB01000001.1"/>
</dbReference>
<dbReference type="PANTHER" id="PTHR34978">
    <property type="entry name" value="POSSIBLE SENSOR-TRANSDUCER PROTEIN BLAR"/>
    <property type="match status" value="1"/>
</dbReference>
<dbReference type="PANTHER" id="PTHR34978:SF3">
    <property type="entry name" value="SLR0241 PROTEIN"/>
    <property type="match status" value="1"/>
</dbReference>
<feature type="transmembrane region" description="Helical" evidence="1">
    <location>
        <begin position="240"/>
        <end position="259"/>
    </location>
</feature>
<accession>A0A9W5Y716</accession>